<protein>
    <recommendedName>
        <fullName evidence="6">Glycosyltransferase 2-like domain-containing protein</fullName>
    </recommendedName>
</protein>
<reference evidence="4 5" key="1">
    <citation type="submission" date="2018-02" db="EMBL/GenBank/DDBJ databases">
        <title>Genome sequences of Apibacter spp., gut symbionts of Asian honey bees.</title>
        <authorList>
            <person name="Kwong W.K."/>
            <person name="Steele M.I."/>
            <person name="Moran N.A."/>
        </authorList>
    </citation>
    <scope>NUCLEOTIDE SEQUENCE [LARGE SCALE GENOMIC DNA]</scope>
    <source>
        <strain evidence="5">wkB301</strain>
    </source>
</reference>
<comment type="caution">
    <text evidence="4">The sequence shown here is derived from an EMBL/GenBank/DDBJ whole genome shotgun (WGS) entry which is preliminary data.</text>
</comment>
<evidence type="ECO:0000256" key="2">
    <source>
        <dbReference type="ARBA" id="ARBA00022676"/>
    </source>
</evidence>
<dbReference type="EMBL" id="PSZM01000001">
    <property type="protein sequence ID" value="PQL95491.1"/>
    <property type="molecule type" value="Genomic_DNA"/>
</dbReference>
<sequence>MNKVYIILLNFNGHSDTIECLESLFKINYSNYQIIIIDNSNTLDSVTHIIDWIQKGESELETYFSALVYPLVKKPLDFVFLSEDTFTSKKYDNKLLIVKAKKNKGFSAGNNIALRYILKYGEKNSFSWLLNNDTVVLKNTLRELIAYYTKSKKKLGILGAKLVCYNKPNRVQAIGGKFSKLFYMPFLIGEGIGINQVISNVDIDYAIGASLFVSSEFLHNVGILSEDYFLYYEELDWSYRASLLGWKTDLCFDAIVYHKEGKSIGTSSDHKKRSLFSQYHMFRSRRIFCSKYYKISFKFYLSTILISLNRLRHLNFSEFKIVINSLRKTP</sequence>
<dbReference type="PANTHER" id="PTHR43179">
    <property type="entry name" value="RHAMNOSYLTRANSFERASE WBBL"/>
    <property type="match status" value="1"/>
</dbReference>
<keyword evidence="5" id="KW-1185">Reference proteome</keyword>
<name>A0A2S8AGH6_9FLAO</name>
<keyword evidence="3" id="KW-0808">Transferase</keyword>
<dbReference type="CDD" id="cd04186">
    <property type="entry name" value="GT_2_like_c"/>
    <property type="match status" value="1"/>
</dbReference>
<dbReference type="AlphaFoldDB" id="A0A2S8AGH6"/>
<accession>A0A2S8AGH6</accession>
<evidence type="ECO:0000256" key="1">
    <source>
        <dbReference type="ARBA" id="ARBA00006739"/>
    </source>
</evidence>
<keyword evidence="2" id="KW-0328">Glycosyltransferase</keyword>
<evidence type="ECO:0000313" key="4">
    <source>
        <dbReference type="EMBL" id="PQL95491.1"/>
    </source>
</evidence>
<evidence type="ECO:0000256" key="3">
    <source>
        <dbReference type="ARBA" id="ARBA00022679"/>
    </source>
</evidence>
<dbReference type="InterPro" id="IPR029044">
    <property type="entry name" value="Nucleotide-diphossugar_trans"/>
</dbReference>
<dbReference type="OrthoDB" id="9771846at2"/>
<organism evidence="4 5">
    <name type="scientific">Apibacter adventoris</name>
    <dbReference type="NCBI Taxonomy" id="1679466"/>
    <lineage>
        <taxon>Bacteria</taxon>
        <taxon>Pseudomonadati</taxon>
        <taxon>Bacteroidota</taxon>
        <taxon>Flavobacteriia</taxon>
        <taxon>Flavobacteriales</taxon>
        <taxon>Weeksellaceae</taxon>
        <taxon>Apibacter</taxon>
    </lineage>
</organism>
<dbReference type="Gene3D" id="3.90.550.10">
    <property type="entry name" value="Spore Coat Polysaccharide Biosynthesis Protein SpsA, Chain A"/>
    <property type="match status" value="1"/>
</dbReference>
<proteinExistence type="inferred from homology"/>
<dbReference type="GO" id="GO:0016757">
    <property type="term" value="F:glycosyltransferase activity"/>
    <property type="evidence" value="ECO:0007669"/>
    <property type="project" value="UniProtKB-KW"/>
</dbReference>
<evidence type="ECO:0000313" key="5">
    <source>
        <dbReference type="Proteomes" id="UP000238042"/>
    </source>
</evidence>
<gene>
    <name evidence="4" type="ORF">C4S77_01470</name>
</gene>
<dbReference type="PANTHER" id="PTHR43179:SF12">
    <property type="entry name" value="GALACTOFURANOSYLTRANSFERASE GLFT2"/>
    <property type="match status" value="1"/>
</dbReference>
<dbReference type="Proteomes" id="UP000238042">
    <property type="component" value="Unassembled WGS sequence"/>
</dbReference>
<dbReference type="SUPFAM" id="SSF53448">
    <property type="entry name" value="Nucleotide-diphospho-sugar transferases"/>
    <property type="match status" value="1"/>
</dbReference>
<evidence type="ECO:0008006" key="6">
    <source>
        <dbReference type="Google" id="ProtNLM"/>
    </source>
</evidence>
<comment type="similarity">
    <text evidence="1">Belongs to the glycosyltransferase 2 family.</text>
</comment>
<dbReference type="RefSeq" id="WP_105245537.1">
    <property type="nucleotide sequence ID" value="NZ_PSZM01000001.1"/>
</dbReference>